<protein>
    <recommendedName>
        <fullName evidence="3">inorganic diphosphatase</fullName>
        <ecNumber evidence="3">3.6.1.1</ecNumber>
    </recommendedName>
</protein>
<keyword evidence="4" id="KW-0479">Metal-binding</keyword>
<evidence type="ECO:0000256" key="6">
    <source>
        <dbReference type="ARBA" id="ARBA00022842"/>
    </source>
</evidence>
<dbReference type="InterPro" id="IPR008162">
    <property type="entry name" value="Pyrophosphatase"/>
</dbReference>
<reference evidence="8 9" key="1">
    <citation type="journal article" date="2024" name="Nat. Commun.">
        <title>Phylogenomics reveals the evolutionary origins of lichenization in chlorophyte algae.</title>
        <authorList>
            <person name="Puginier C."/>
            <person name="Libourel C."/>
            <person name="Otte J."/>
            <person name="Skaloud P."/>
            <person name="Haon M."/>
            <person name="Grisel S."/>
            <person name="Petersen M."/>
            <person name="Berrin J.G."/>
            <person name="Delaux P.M."/>
            <person name="Dal Grande F."/>
            <person name="Keller J."/>
        </authorList>
    </citation>
    <scope>NUCLEOTIDE SEQUENCE [LARGE SCALE GENOMIC DNA]</scope>
    <source>
        <strain evidence="8 9">SAG 2043</strain>
    </source>
</reference>
<dbReference type="GO" id="GO:0000287">
    <property type="term" value="F:magnesium ion binding"/>
    <property type="evidence" value="ECO:0007669"/>
    <property type="project" value="InterPro"/>
</dbReference>
<proteinExistence type="inferred from homology"/>
<comment type="similarity">
    <text evidence="2">Belongs to the PPase family.</text>
</comment>
<dbReference type="InterPro" id="IPR036649">
    <property type="entry name" value="Pyrophosphatase_sf"/>
</dbReference>
<evidence type="ECO:0000256" key="4">
    <source>
        <dbReference type="ARBA" id="ARBA00022723"/>
    </source>
</evidence>
<dbReference type="GO" id="GO:0006796">
    <property type="term" value="P:phosphate-containing compound metabolic process"/>
    <property type="evidence" value="ECO:0007669"/>
    <property type="project" value="InterPro"/>
</dbReference>
<dbReference type="PANTHER" id="PTHR10286">
    <property type="entry name" value="INORGANIC PYROPHOSPHATASE"/>
    <property type="match status" value="1"/>
</dbReference>
<sequence length="211" mass="23817">MPRSPGSNISFWHDVPLYADNGLLNFVVEIPKNTTAKFETNTRENDNPIKQDIMDGRLRYYPYNIHWKYGMHPQTWEDPKHLTPEADNAGGDNDPIDVVEIGNATLVTGGIYKVKPLGAYALIDQGEVDWKVIVISDDDPKAALEFPGELADILVWFRDYKIPHGKPANTFAYASKPVDKEIALAVIQQTHELYNKLKSGQRENDEKLALP</sequence>
<dbReference type="Pfam" id="PF00719">
    <property type="entry name" value="Pyrophosphatase"/>
    <property type="match status" value="1"/>
</dbReference>
<evidence type="ECO:0000256" key="2">
    <source>
        <dbReference type="ARBA" id="ARBA00006220"/>
    </source>
</evidence>
<dbReference type="GO" id="GO:0004427">
    <property type="term" value="F:inorganic diphosphate phosphatase activity"/>
    <property type="evidence" value="ECO:0007669"/>
    <property type="project" value="UniProtKB-EC"/>
</dbReference>
<accession>A0AAW1Q1R6</accession>
<comment type="caution">
    <text evidence="8">The sequence shown here is derived from an EMBL/GenBank/DDBJ whole genome shotgun (WGS) entry which is preliminary data.</text>
</comment>
<dbReference type="Proteomes" id="UP001489004">
    <property type="component" value="Unassembled WGS sequence"/>
</dbReference>
<evidence type="ECO:0000256" key="5">
    <source>
        <dbReference type="ARBA" id="ARBA00022801"/>
    </source>
</evidence>
<dbReference type="GO" id="GO:0005737">
    <property type="term" value="C:cytoplasm"/>
    <property type="evidence" value="ECO:0007669"/>
    <property type="project" value="InterPro"/>
</dbReference>
<evidence type="ECO:0000256" key="3">
    <source>
        <dbReference type="ARBA" id="ARBA00012146"/>
    </source>
</evidence>
<comment type="cofactor">
    <cofactor evidence="1">
        <name>Mg(2+)</name>
        <dbReference type="ChEBI" id="CHEBI:18420"/>
    </cofactor>
</comment>
<evidence type="ECO:0000256" key="7">
    <source>
        <dbReference type="ARBA" id="ARBA00047820"/>
    </source>
</evidence>
<dbReference type="PROSITE" id="PS00387">
    <property type="entry name" value="PPASE"/>
    <property type="match status" value="1"/>
</dbReference>
<organism evidence="8 9">
    <name type="scientific">[Myrmecia] bisecta</name>
    <dbReference type="NCBI Taxonomy" id="41462"/>
    <lineage>
        <taxon>Eukaryota</taxon>
        <taxon>Viridiplantae</taxon>
        <taxon>Chlorophyta</taxon>
        <taxon>core chlorophytes</taxon>
        <taxon>Trebouxiophyceae</taxon>
        <taxon>Trebouxiales</taxon>
        <taxon>Trebouxiaceae</taxon>
        <taxon>Myrmecia</taxon>
    </lineage>
</organism>
<dbReference type="EC" id="3.6.1.1" evidence="3"/>
<keyword evidence="9" id="KW-1185">Reference proteome</keyword>
<dbReference type="SUPFAM" id="SSF50324">
    <property type="entry name" value="Inorganic pyrophosphatase"/>
    <property type="match status" value="1"/>
</dbReference>
<gene>
    <name evidence="8" type="ORF">WJX72_009487</name>
</gene>
<keyword evidence="5" id="KW-0378">Hydrolase</keyword>
<keyword evidence="6" id="KW-0460">Magnesium</keyword>
<dbReference type="EMBL" id="JALJOR010000007">
    <property type="protein sequence ID" value="KAK9814666.1"/>
    <property type="molecule type" value="Genomic_DNA"/>
</dbReference>
<comment type="catalytic activity">
    <reaction evidence="7">
        <text>diphosphate + H2O = 2 phosphate + H(+)</text>
        <dbReference type="Rhea" id="RHEA:24576"/>
        <dbReference type="ChEBI" id="CHEBI:15377"/>
        <dbReference type="ChEBI" id="CHEBI:15378"/>
        <dbReference type="ChEBI" id="CHEBI:33019"/>
        <dbReference type="ChEBI" id="CHEBI:43474"/>
        <dbReference type="EC" id="3.6.1.1"/>
    </reaction>
</comment>
<name>A0AAW1Q1R6_9CHLO</name>
<evidence type="ECO:0000256" key="1">
    <source>
        <dbReference type="ARBA" id="ARBA00001946"/>
    </source>
</evidence>
<evidence type="ECO:0000313" key="8">
    <source>
        <dbReference type="EMBL" id="KAK9814666.1"/>
    </source>
</evidence>
<dbReference type="AlphaFoldDB" id="A0AAW1Q1R6"/>
<evidence type="ECO:0000313" key="9">
    <source>
        <dbReference type="Proteomes" id="UP001489004"/>
    </source>
</evidence>
<dbReference type="Gene3D" id="3.90.80.10">
    <property type="entry name" value="Inorganic pyrophosphatase"/>
    <property type="match status" value="1"/>
</dbReference>